<dbReference type="InterPro" id="IPR040624">
    <property type="entry name" value="HalOD1"/>
</dbReference>
<keyword evidence="3" id="KW-1185">Reference proteome</keyword>
<organism evidence="2 3">
    <name type="scientific">Natronoarchaeum mannanilyticum</name>
    <dbReference type="NCBI Taxonomy" id="926360"/>
    <lineage>
        <taxon>Archaea</taxon>
        <taxon>Methanobacteriati</taxon>
        <taxon>Methanobacteriota</taxon>
        <taxon>Stenosarchaea group</taxon>
        <taxon>Halobacteria</taxon>
        <taxon>Halobacteriales</taxon>
        <taxon>Natronoarchaeaceae</taxon>
    </lineage>
</organism>
<dbReference type="RefSeq" id="WP_343772108.1">
    <property type="nucleotide sequence ID" value="NZ_BAAADV010000001.1"/>
</dbReference>
<dbReference type="AlphaFoldDB" id="A0AAV3T600"/>
<evidence type="ECO:0000259" key="1">
    <source>
        <dbReference type="Pfam" id="PF18545"/>
    </source>
</evidence>
<reference evidence="2 3" key="1">
    <citation type="journal article" date="2019" name="Int. J. Syst. Evol. Microbiol.">
        <title>The Global Catalogue of Microorganisms (GCM) 10K type strain sequencing project: providing services to taxonomists for standard genome sequencing and annotation.</title>
        <authorList>
            <consortium name="The Broad Institute Genomics Platform"/>
            <consortium name="The Broad Institute Genome Sequencing Center for Infectious Disease"/>
            <person name="Wu L."/>
            <person name="Ma J."/>
        </authorList>
    </citation>
    <scope>NUCLEOTIDE SEQUENCE [LARGE SCALE GENOMIC DNA]</scope>
    <source>
        <strain evidence="2 3">JCM 16328</strain>
    </source>
</reference>
<accession>A0AAV3T600</accession>
<sequence>MTARTTVTDSGPDAGGADRASEAVIRAVAEAKGVDPLDLDPLYDRIDLDAVDRLFASSDVPAGRLTFDVAGCRVRVRADGQVSATPLEDADRVDPV</sequence>
<evidence type="ECO:0000313" key="2">
    <source>
        <dbReference type="EMBL" id="GAA0662352.1"/>
    </source>
</evidence>
<feature type="domain" description="Halobacterial output" evidence="1">
    <location>
        <begin position="18"/>
        <end position="85"/>
    </location>
</feature>
<evidence type="ECO:0000313" key="3">
    <source>
        <dbReference type="Proteomes" id="UP001500420"/>
    </source>
</evidence>
<proteinExistence type="predicted"/>
<dbReference type="EMBL" id="BAAADV010000001">
    <property type="protein sequence ID" value="GAA0662352.1"/>
    <property type="molecule type" value="Genomic_DNA"/>
</dbReference>
<name>A0AAV3T600_9EURY</name>
<dbReference type="Pfam" id="PF18545">
    <property type="entry name" value="HalOD1"/>
    <property type="match status" value="1"/>
</dbReference>
<dbReference type="Proteomes" id="UP001500420">
    <property type="component" value="Unassembled WGS sequence"/>
</dbReference>
<protein>
    <recommendedName>
        <fullName evidence="1">Halobacterial output domain-containing protein</fullName>
    </recommendedName>
</protein>
<comment type="caution">
    <text evidence="2">The sequence shown here is derived from an EMBL/GenBank/DDBJ whole genome shotgun (WGS) entry which is preliminary data.</text>
</comment>
<gene>
    <name evidence="2" type="ORF">GCM10009020_03520</name>
</gene>